<dbReference type="EMBL" id="SACK01000002">
    <property type="protein sequence ID" value="RVU01628.1"/>
    <property type="molecule type" value="Genomic_DNA"/>
</dbReference>
<proteinExistence type="predicted"/>
<sequence>MRLNHTSLFNAFLTVFTVIALISCSKKAGYQKDDSIDAKLREEFHKKNDEVIRELKAYNIKELENYFSKELISDPATRREAELVGNRLKTADFELMDEYYAVNKYRDYDTIKTDNKGVGNYFLRYEGFAKEMYIAFFTPKTGDEKWLVTLVFAKLDYGWKLCLMDAAPYTFEGKTAPQLFKEALKKYKKGHNVDAKLTMDLANIALKPSKIWEYAFEEDLRLFDSKITYDVQRAYGFPLVLKQLPTKPRIFAVYVKTVDQGTYPVIQYLTTIPLKEKAEIIEENKHIKTIIGDVFPGINQGRKYVIYSAFNEMTKSTYSVDRYEMADKLN</sequence>
<keyword evidence="2" id="KW-1185">Reference proteome</keyword>
<organism evidence="1 2">
    <name type="scientific">Mucilaginibacter limnophilus</name>
    <dbReference type="NCBI Taxonomy" id="1932778"/>
    <lineage>
        <taxon>Bacteria</taxon>
        <taxon>Pseudomonadati</taxon>
        <taxon>Bacteroidota</taxon>
        <taxon>Sphingobacteriia</taxon>
        <taxon>Sphingobacteriales</taxon>
        <taxon>Sphingobacteriaceae</taxon>
        <taxon>Mucilaginibacter</taxon>
    </lineage>
</organism>
<reference evidence="1 2" key="1">
    <citation type="submission" date="2019-01" db="EMBL/GenBank/DDBJ databases">
        <authorList>
            <person name="Chen W.-M."/>
        </authorList>
    </citation>
    <scope>NUCLEOTIDE SEQUENCE [LARGE SCALE GENOMIC DNA]</scope>
    <source>
        <strain evidence="1 2">YBJ-36</strain>
    </source>
</reference>
<evidence type="ECO:0000313" key="2">
    <source>
        <dbReference type="Proteomes" id="UP000282759"/>
    </source>
</evidence>
<dbReference type="RefSeq" id="WP_127703999.1">
    <property type="nucleotide sequence ID" value="NZ_SACK01000002.1"/>
</dbReference>
<evidence type="ECO:0000313" key="1">
    <source>
        <dbReference type="EMBL" id="RVU01628.1"/>
    </source>
</evidence>
<accession>A0A3S3TI73</accession>
<dbReference type="PROSITE" id="PS51257">
    <property type="entry name" value="PROKAR_LIPOPROTEIN"/>
    <property type="match status" value="1"/>
</dbReference>
<name>A0A3S3TI73_9SPHI</name>
<gene>
    <name evidence="1" type="ORF">EOD41_06610</name>
</gene>
<comment type="caution">
    <text evidence="1">The sequence shown here is derived from an EMBL/GenBank/DDBJ whole genome shotgun (WGS) entry which is preliminary data.</text>
</comment>
<dbReference type="AlphaFoldDB" id="A0A3S3TI73"/>
<protein>
    <submittedName>
        <fullName evidence="1">Uncharacterized protein</fullName>
    </submittedName>
</protein>
<dbReference type="OrthoDB" id="1113095at2"/>
<dbReference type="Proteomes" id="UP000282759">
    <property type="component" value="Unassembled WGS sequence"/>
</dbReference>